<comment type="caution">
    <text evidence="6">The sequence shown here is derived from an EMBL/GenBank/DDBJ whole genome shotgun (WGS) entry which is preliminary data.</text>
</comment>
<sequence>METDYLKTFSLVAELGSMAEASRRLGITPAAVAHHIRKIEKDLGIAVVTRAGRSVVPTVAGHQLLGKSRPLLSELANLRASLQRSDIEGELRLGVINSALHTFLPDILNQYGTEYPKVRARVHAGTSYQLFHQLQEGLVDAAICQHPPFALPKAFGWLPLREEPLVVLAHRSLADQPPLDLLRTERYLRYDRRLGGGRLADDYLRRHEIAPDESFELDSLLTIALMVDRRLGVSLVPNFGSPLIASLDIAAIALDDAPGARVFGVIWKRSTEREALVRALLSMARGMAGSVDPSSGIGGPHI</sequence>
<organism evidence="6 7">
    <name type="scientific">Parapusillimonas granuli</name>
    <dbReference type="NCBI Taxonomy" id="380911"/>
    <lineage>
        <taxon>Bacteria</taxon>
        <taxon>Pseudomonadati</taxon>
        <taxon>Pseudomonadota</taxon>
        <taxon>Betaproteobacteria</taxon>
        <taxon>Burkholderiales</taxon>
        <taxon>Alcaligenaceae</taxon>
        <taxon>Parapusillimonas</taxon>
    </lineage>
</organism>
<protein>
    <submittedName>
        <fullName evidence="6">LysR family transcriptional regulator</fullName>
    </submittedName>
</protein>
<keyword evidence="2" id="KW-0805">Transcription regulation</keyword>
<dbReference type="SUPFAM" id="SSF46785">
    <property type="entry name" value="Winged helix' DNA-binding domain"/>
    <property type="match status" value="1"/>
</dbReference>
<comment type="similarity">
    <text evidence="1">Belongs to the LysR transcriptional regulatory family.</text>
</comment>
<dbReference type="Proteomes" id="UP000559809">
    <property type="component" value="Unassembled WGS sequence"/>
</dbReference>
<gene>
    <name evidence="6" type="ORF">H0A72_16625</name>
</gene>
<dbReference type="Gene3D" id="3.40.190.290">
    <property type="match status" value="1"/>
</dbReference>
<keyword evidence="4" id="KW-0804">Transcription</keyword>
<proteinExistence type="inferred from homology"/>
<dbReference type="GO" id="GO:0003700">
    <property type="term" value="F:DNA-binding transcription factor activity"/>
    <property type="evidence" value="ECO:0007669"/>
    <property type="project" value="InterPro"/>
</dbReference>
<dbReference type="PANTHER" id="PTHR30346">
    <property type="entry name" value="TRANSCRIPTIONAL DUAL REGULATOR HCAR-RELATED"/>
    <property type="match status" value="1"/>
</dbReference>
<dbReference type="InterPro" id="IPR000847">
    <property type="entry name" value="LysR_HTH_N"/>
</dbReference>
<dbReference type="GO" id="GO:0003677">
    <property type="term" value="F:DNA binding"/>
    <property type="evidence" value="ECO:0007669"/>
    <property type="project" value="UniProtKB-KW"/>
</dbReference>
<dbReference type="Pfam" id="PF00126">
    <property type="entry name" value="HTH_1"/>
    <property type="match status" value="1"/>
</dbReference>
<dbReference type="EMBL" id="JACCEM010000009">
    <property type="protein sequence ID" value="NYT50939.1"/>
    <property type="molecule type" value="Genomic_DNA"/>
</dbReference>
<keyword evidence="7" id="KW-1185">Reference proteome</keyword>
<dbReference type="Gene3D" id="1.10.10.10">
    <property type="entry name" value="Winged helix-like DNA-binding domain superfamily/Winged helix DNA-binding domain"/>
    <property type="match status" value="1"/>
</dbReference>
<dbReference type="InterPro" id="IPR005119">
    <property type="entry name" value="LysR_subst-bd"/>
</dbReference>
<keyword evidence="3" id="KW-0238">DNA-binding</keyword>
<dbReference type="PANTHER" id="PTHR30346:SF28">
    <property type="entry name" value="HTH-TYPE TRANSCRIPTIONAL REGULATOR CYNR"/>
    <property type="match status" value="1"/>
</dbReference>
<name>A0A853G3Q6_9BURK</name>
<dbReference type="SUPFAM" id="SSF53850">
    <property type="entry name" value="Periplasmic binding protein-like II"/>
    <property type="match status" value="1"/>
</dbReference>
<accession>A0A853G3Q6</accession>
<dbReference type="AlphaFoldDB" id="A0A853G3Q6"/>
<evidence type="ECO:0000313" key="6">
    <source>
        <dbReference type="EMBL" id="NYT50939.1"/>
    </source>
</evidence>
<evidence type="ECO:0000256" key="1">
    <source>
        <dbReference type="ARBA" id="ARBA00009437"/>
    </source>
</evidence>
<dbReference type="InterPro" id="IPR036390">
    <property type="entry name" value="WH_DNA-bd_sf"/>
</dbReference>
<evidence type="ECO:0000256" key="4">
    <source>
        <dbReference type="ARBA" id="ARBA00023163"/>
    </source>
</evidence>
<evidence type="ECO:0000313" key="7">
    <source>
        <dbReference type="Proteomes" id="UP000559809"/>
    </source>
</evidence>
<dbReference type="GO" id="GO:0032993">
    <property type="term" value="C:protein-DNA complex"/>
    <property type="evidence" value="ECO:0007669"/>
    <property type="project" value="TreeGrafter"/>
</dbReference>
<evidence type="ECO:0000256" key="3">
    <source>
        <dbReference type="ARBA" id="ARBA00023125"/>
    </source>
</evidence>
<evidence type="ECO:0000259" key="5">
    <source>
        <dbReference type="PROSITE" id="PS50931"/>
    </source>
</evidence>
<dbReference type="Pfam" id="PF03466">
    <property type="entry name" value="LysR_substrate"/>
    <property type="match status" value="1"/>
</dbReference>
<dbReference type="InterPro" id="IPR036388">
    <property type="entry name" value="WH-like_DNA-bd_sf"/>
</dbReference>
<evidence type="ECO:0000256" key="2">
    <source>
        <dbReference type="ARBA" id="ARBA00023015"/>
    </source>
</evidence>
<feature type="domain" description="HTH lysR-type" evidence="5">
    <location>
        <begin position="1"/>
        <end position="58"/>
    </location>
</feature>
<reference evidence="6 7" key="1">
    <citation type="submission" date="2020-07" db="EMBL/GenBank/DDBJ databases">
        <title>Taxonomic revisions and descriptions of new bacterial species based on genomic comparisons in the high-G+C-content subgroup of the family Alcaligenaceae.</title>
        <authorList>
            <person name="Szabo A."/>
            <person name="Felfoldi T."/>
        </authorList>
    </citation>
    <scope>NUCLEOTIDE SEQUENCE [LARGE SCALE GENOMIC DNA]</scope>
    <source>
        <strain evidence="6 7">LMG 24012</strain>
    </source>
</reference>
<dbReference type="PROSITE" id="PS50931">
    <property type="entry name" value="HTH_LYSR"/>
    <property type="match status" value="1"/>
</dbReference>
<dbReference type="RefSeq" id="WP_180157369.1">
    <property type="nucleotide sequence ID" value="NZ_JACCEM010000009.1"/>
</dbReference>